<organism evidence="1 2">
    <name type="scientific">Cirrhinus mrigala</name>
    <name type="common">Mrigala</name>
    <dbReference type="NCBI Taxonomy" id="683832"/>
    <lineage>
        <taxon>Eukaryota</taxon>
        <taxon>Metazoa</taxon>
        <taxon>Chordata</taxon>
        <taxon>Craniata</taxon>
        <taxon>Vertebrata</taxon>
        <taxon>Euteleostomi</taxon>
        <taxon>Actinopterygii</taxon>
        <taxon>Neopterygii</taxon>
        <taxon>Teleostei</taxon>
        <taxon>Ostariophysi</taxon>
        <taxon>Cypriniformes</taxon>
        <taxon>Cyprinidae</taxon>
        <taxon>Labeoninae</taxon>
        <taxon>Labeonini</taxon>
        <taxon>Cirrhinus</taxon>
    </lineage>
</organism>
<protein>
    <submittedName>
        <fullName evidence="1">Uncharacterized protein</fullName>
    </submittedName>
</protein>
<accession>A0ABD0R6H5</accession>
<dbReference type="Proteomes" id="UP001529510">
    <property type="component" value="Unassembled WGS sequence"/>
</dbReference>
<gene>
    <name evidence="1" type="ORF">M9458_012312</name>
</gene>
<name>A0ABD0R6H5_CIRMR</name>
<feature type="non-terminal residue" evidence="1">
    <location>
        <position position="63"/>
    </location>
</feature>
<comment type="caution">
    <text evidence="1">The sequence shown here is derived from an EMBL/GenBank/DDBJ whole genome shotgun (WGS) entry which is preliminary data.</text>
</comment>
<reference evidence="1 2" key="1">
    <citation type="submission" date="2024-05" db="EMBL/GenBank/DDBJ databases">
        <title>Genome sequencing and assembly of Indian major carp, Cirrhinus mrigala (Hamilton, 1822).</title>
        <authorList>
            <person name="Mohindra V."/>
            <person name="Chowdhury L.M."/>
            <person name="Lal K."/>
            <person name="Jena J.K."/>
        </authorList>
    </citation>
    <scope>NUCLEOTIDE SEQUENCE [LARGE SCALE GENOMIC DNA]</scope>
    <source>
        <strain evidence="1">CM1030</strain>
        <tissue evidence="1">Blood</tissue>
    </source>
</reference>
<evidence type="ECO:0000313" key="1">
    <source>
        <dbReference type="EMBL" id="KAL0194016.1"/>
    </source>
</evidence>
<feature type="non-terminal residue" evidence="1">
    <location>
        <position position="1"/>
    </location>
</feature>
<dbReference type="EMBL" id="JAMKFB020000005">
    <property type="protein sequence ID" value="KAL0194016.1"/>
    <property type="molecule type" value="Genomic_DNA"/>
</dbReference>
<sequence length="63" mass="7301">VLDILQHIQALDPSQHGAVGYLVQHTLEHIQHKRHPVEPEVKRRSAPEHRDVQYSVGLIMKHK</sequence>
<evidence type="ECO:0000313" key="2">
    <source>
        <dbReference type="Proteomes" id="UP001529510"/>
    </source>
</evidence>
<proteinExistence type="predicted"/>
<dbReference type="AlphaFoldDB" id="A0ABD0R6H5"/>
<keyword evidence="2" id="KW-1185">Reference proteome</keyword>